<comment type="caution">
    <text evidence="2">The sequence shown here is derived from an EMBL/GenBank/DDBJ whole genome shotgun (WGS) entry which is preliminary data.</text>
</comment>
<keyword evidence="3" id="KW-1185">Reference proteome</keyword>
<reference evidence="2" key="1">
    <citation type="submission" date="2023-07" db="EMBL/GenBank/DDBJ databases">
        <title>draft genome sequence of fig (Ficus carica).</title>
        <authorList>
            <person name="Takahashi T."/>
            <person name="Nishimura K."/>
        </authorList>
    </citation>
    <scope>NUCLEOTIDE SEQUENCE</scope>
</reference>
<accession>A0AA88CI18</accession>
<evidence type="ECO:0000313" key="2">
    <source>
        <dbReference type="EMBL" id="GMN21143.1"/>
    </source>
</evidence>
<dbReference type="Proteomes" id="UP001187192">
    <property type="component" value="Unassembled WGS sequence"/>
</dbReference>
<dbReference type="AlphaFoldDB" id="A0AA88CI18"/>
<evidence type="ECO:0000313" key="3">
    <source>
        <dbReference type="Proteomes" id="UP001187192"/>
    </source>
</evidence>
<organism evidence="2 3">
    <name type="scientific">Ficus carica</name>
    <name type="common">Common fig</name>
    <dbReference type="NCBI Taxonomy" id="3494"/>
    <lineage>
        <taxon>Eukaryota</taxon>
        <taxon>Viridiplantae</taxon>
        <taxon>Streptophyta</taxon>
        <taxon>Embryophyta</taxon>
        <taxon>Tracheophyta</taxon>
        <taxon>Spermatophyta</taxon>
        <taxon>Magnoliopsida</taxon>
        <taxon>eudicotyledons</taxon>
        <taxon>Gunneridae</taxon>
        <taxon>Pentapetalae</taxon>
        <taxon>rosids</taxon>
        <taxon>fabids</taxon>
        <taxon>Rosales</taxon>
        <taxon>Moraceae</taxon>
        <taxon>Ficeae</taxon>
        <taxon>Ficus</taxon>
    </lineage>
</organism>
<evidence type="ECO:0000256" key="1">
    <source>
        <dbReference type="SAM" id="MobiDB-lite"/>
    </source>
</evidence>
<proteinExistence type="predicted"/>
<feature type="region of interest" description="Disordered" evidence="1">
    <location>
        <begin position="19"/>
        <end position="57"/>
    </location>
</feature>
<name>A0AA88CI18_FICCA</name>
<sequence length="104" mass="11121">MGRTNAFLTREYWVRRPASSGLDRSPAGGQSTTHVALDSSRGGGRCSEPPTIACNNLRRPTRPMLATAHSILVAGEILLGNAATRPRSRVVTQLIPRSVAAWVA</sequence>
<gene>
    <name evidence="2" type="ORF">TIFTF001_050099</name>
</gene>
<dbReference type="EMBL" id="BTGU01007798">
    <property type="protein sequence ID" value="GMN21143.1"/>
    <property type="molecule type" value="Genomic_DNA"/>
</dbReference>
<protein>
    <submittedName>
        <fullName evidence="2">Uncharacterized protein</fullName>
    </submittedName>
</protein>